<dbReference type="PANTHER" id="PTHR30383:SF5">
    <property type="entry name" value="SGNH HYDROLASE-TYPE ESTERASE DOMAIN-CONTAINING PROTEIN"/>
    <property type="match status" value="1"/>
</dbReference>
<dbReference type="SUPFAM" id="SSF52266">
    <property type="entry name" value="SGNH hydrolase"/>
    <property type="match status" value="1"/>
</dbReference>
<dbReference type="EMBL" id="JBHTAS010000001">
    <property type="protein sequence ID" value="MFC7142607.1"/>
    <property type="molecule type" value="Genomic_DNA"/>
</dbReference>
<dbReference type="GeneID" id="78822955"/>
<dbReference type="Pfam" id="PF13472">
    <property type="entry name" value="Lipase_GDSL_2"/>
    <property type="match status" value="1"/>
</dbReference>
<dbReference type="PANTHER" id="PTHR30383">
    <property type="entry name" value="THIOESTERASE 1/PROTEASE 1/LYSOPHOSPHOLIPASE L1"/>
    <property type="match status" value="1"/>
</dbReference>
<keyword evidence="3" id="KW-1185">Reference proteome</keyword>
<evidence type="ECO:0000259" key="1">
    <source>
        <dbReference type="Pfam" id="PF13472"/>
    </source>
</evidence>
<feature type="domain" description="SGNH hydrolase-type esterase" evidence="1">
    <location>
        <begin position="161"/>
        <end position="325"/>
    </location>
</feature>
<protein>
    <submittedName>
        <fullName evidence="2">GDSL-type esterase/lipase family protein</fullName>
    </submittedName>
</protein>
<dbReference type="AlphaFoldDB" id="A0ABD5YAQ5"/>
<gene>
    <name evidence="2" type="ORF">ACFQMA_22585</name>
</gene>
<dbReference type="InterPro" id="IPR013830">
    <property type="entry name" value="SGNH_hydro"/>
</dbReference>
<reference evidence="2 3" key="1">
    <citation type="journal article" date="2019" name="Int. J. Syst. Evol. Microbiol.">
        <title>The Global Catalogue of Microorganisms (GCM) 10K type strain sequencing project: providing services to taxonomists for standard genome sequencing and annotation.</title>
        <authorList>
            <consortium name="The Broad Institute Genomics Platform"/>
            <consortium name="The Broad Institute Genome Sequencing Center for Infectious Disease"/>
            <person name="Wu L."/>
            <person name="Ma J."/>
        </authorList>
    </citation>
    <scope>NUCLEOTIDE SEQUENCE [LARGE SCALE GENOMIC DNA]</scope>
    <source>
        <strain evidence="2 3">XZYJT29</strain>
    </source>
</reference>
<dbReference type="InterPro" id="IPR051532">
    <property type="entry name" value="Ester_Hydrolysis_Enzymes"/>
</dbReference>
<accession>A0ABD5YAQ5</accession>
<evidence type="ECO:0000313" key="2">
    <source>
        <dbReference type="EMBL" id="MFC7142607.1"/>
    </source>
</evidence>
<evidence type="ECO:0000313" key="3">
    <source>
        <dbReference type="Proteomes" id="UP001596432"/>
    </source>
</evidence>
<organism evidence="2 3">
    <name type="scientific">Halosimplex aquaticum</name>
    <dbReference type="NCBI Taxonomy" id="3026162"/>
    <lineage>
        <taxon>Archaea</taxon>
        <taxon>Methanobacteriati</taxon>
        <taxon>Methanobacteriota</taxon>
        <taxon>Stenosarchaea group</taxon>
        <taxon>Halobacteria</taxon>
        <taxon>Halobacteriales</taxon>
        <taxon>Haloarculaceae</taxon>
        <taxon>Halosimplex</taxon>
    </lineage>
</organism>
<dbReference type="Gene3D" id="3.40.50.1110">
    <property type="entry name" value="SGNH hydrolase"/>
    <property type="match status" value="1"/>
</dbReference>
<name>A0ABD5YAQ5_9EURY</name>
<dbReference type="InterPro" id="IPR036514">
    <property type="entry name" value="SGNH_hydro_sf"/>
</dbReference>
<dbReference type="RefSeq" id="WP_274323666.1">
    <property type="nucleotide sequence ID" value="NZ_CP118158.1"/>
</dbReference>
<dbReference type="Proteomes" id="UP001596432">
    <property type="component" value="Unassembled WGS sequence"/>
</dbReference>
<sequence length="340" mass="36194">MHDQYPAVTLHNVAELAGPEWTDEGTELRRVPAAVADELNVAARDRVRHPAGSEIRFVPDRGETVRVTLSAGGETAVREFWGSFQDADVHELGPDPVTLELSMPDALADLDSEAAPDAADGFDPRVCRLRFEPWAPVALHGVRGDCRPPEPGAVPATRYLAYGTSITEGAAASATHLTYVSRVARDLGLDPVNLGMSGSAYCEPAAARYIAARDDWDVATLALSVNMANRGFTVEQFRERAAALLSTVAEAHPDSPVACVTLFPYHADLRTGGDRERARAYREALESVVADCPAENVALVDGSELTAATGLSTDLLHPGDAGMEAIADGIGSRLRSLLTD</sequence>
<comment type="caution">
    <text evidence="2">The sequence shown here is derived from an EMBL/GenBank/DDBJ whole genome shotgun (WGS) entry which is preliminary data.</text>
</comment>
<proteinExistence type="predicted"/>